<reference evidence="1 2" key="1">
    <citation type="submission" date="2018-05" db="EMBL/GenBank/DDBJ databases">
        <title>Genomic Encyclopedia of Type Strains, Phase IV (KMG-IV): sequencing the most valuable type-strain genomes for metagenomic binning, comparative biology and taxonomic classification.</title>
        <authorList>
            <person name="Goeker M."/>
        </authorList>
    </citation>
    <scope>NUCLEOTIDE SEQUENCE [LARGE SCALE GENOMIC DNA]</scope>
    <source>
        <strain evidence="1 2">DSM 25134</strain>
    </source>
</reference>
<protein>
    <submittedName>
        <fullName evidence="1">Uncharacterized protein</fullName>
    </submittedName>
</protein>
<dbReference type="AlphaFoldDB" id="A0A318JMF8"/>
<evidence type="ECO:0000313" key="2">
    <source>
        <dbReference type="Proteomes" id="UP000248395"/>
    </source>
</evidence>
<organism evidence="1 2">
    <name type="scientific">Aquitalea magnusonii</name>
    <dbReference type="NCBI Taxonomy" id="332411"/>
    <lineage>
        <taxon>Bacteria</taxon>
        <taxon>Pseudomonadati</taxon>
        <taxon>Pseudomonadota</taxon>
        <taxon>Betaproteobacteria</taxon>
        <taxon>Neisseriales</taxon>
        <taxon>Chromobacteriaceae</taxon>
        <taxon>Aquitalea</taxon>
    </lineage>
</organism>
<dbReference type="Proteomes" id="UP000248395">
    <property type="component" value="Unassembled WGS sequence"/>
</dbReference>
<accession>A0A318JMF8</accession>
<comment type="caution">
    <text evidence="1">The sequence shown here is derived from an EMBL/GenBank/DDBJ whole genome shotgun (WGS) entry which is preliminary data.</text>
</comment>
<sequence>MELLQEVPQVVLHLDLLVQSLVQLRAQPLDW</sequence>
<gene>
    <name evidence="1" type="ORF">DFR38_101171</name>
</gene>
<proteinExistence type="predicted"/>
<evidence type="ECO:0000313" key="1">
    <source>
        <dbReference type="EMBL" id="PXX51110.1"/>
    </source>
</evidence>
<keyword evidence="2" id="KW-1185">Reference proteome</keyword>
<name>A0A318JMF8_9NEIS</name>
<dbReference type="EMBL" id="QJKC01000001">
    <property type="protein sequence ID" value="PXX51110.1"/>
    <property type="molecule type" value="Genomic_DNA"/>
</dbReference>